<evidence type="ECO:0000256" key="1">
    <source>
        <dbReference type="ARBA" id="ARBA00022741"/>
    </source>
</evidence>
<comment type="subcellular location">
    <subcellularLocation>
        <location evidence="3">Cytoplasm</location>
    </subcellularLocation>
</comment>
<dbReference type="NCBIfam" id="TIGR00152">
    <property type="entry name" value="dephospho-CoA kinase"/>
    <property type="match status" value="1"/>
</dbReference>
<dbReference type="GO" id="GO:0005737">
    <property type="term" value="C:cytoplasm"/>
    <property type="evidence" value="ECO:0007669"/>
    <property type="project" value="UniProtKB-SubCell"/>
</dbReference>
<name>A0A9D1M266_9FIRM</name>
<proteinExistence type="inferred from homology"/>
<keyword evidence="2 3" id="KW-0067">ATP-binding</keyword>
<dbReference type="PANTHER" id="PTHR10695:SF46">
    <property type="entry name" value="BIFUNCTIONAL COENZYME A SYNTHASE-RELATED"/>
    <property type="match status" value="1"/>
</dbReference>
<evidence type="ECO:0000313" key="6">
    <source>
        <dbReference type="Proteomes" id="UP000824093"/>
    </source>
</evidence>
<evidence type="ECO:0000256" key="2">
    <source>
        <dbReference type="ARBA" id="ARBA00022840"/>
    </source>
</evidence>
<comment type="catalytic activity">
    <reaction evidence="3">
        <text>3'-dephospho-CoA + ATP = ADP + CoA + H(+)</text>
        <dbReference type="Rhea" id="RHEA:18245"/>
        <dbReference type="ChEBI" id="CHEBI:15378"/>
        <dbReference type="ChEBI" id="CHEBI:30616"/>
        <dbReference type="ChEBI" id="CHEBI:57287"/>
        <dbReference type="ChEBI" id="CHEBI:57328"/>
        <dbReference type="ChEBI" id="CHEBI:456216"/>
        <dbReference type="EC" id="2.7.1.24"/>
    </reaction>
</comment>
<evidence type="ECO:0000256" key="4">
    <source>
        <dbReference type="NCBIfam" id="TIGR00152"/>
    </source>
</evidence>
<sequence length="191" mass="21745">MKIIGITGSSGAGKDTVCAILEEKYNAEIVDADKIAKELSKKGTMYLKSIVNCFGSGIIDNKGELNRKKLANIIFEDEAKREELNKLTFIHVVDEIKKRINHLKKKIIVVNAPLLYESNLNQICDFVIAVIADRNKQINRVMKRDGITKEEAEKRLNAQNSNEFFTENAEYIIYNNEDIKNIEEQIAKIKI</sequence>
<dbReference type="HAMAP" id="MF_00376">
    <property type="entry name" value="Dephospho_CoA_kinase"/>
    <property type="match status" value="1"/>
</dbReference>
<feature type="binding site" evidence="3">
    <location>
        <begin position="11"/>
        <end position="16"/>
    </location>
    <ligand>
        <name>ATP</name>
        <dbReference type="ChEBI" id="CHEBI:30616"/>
    </ligand>
</feature>
<reference evidence="5" key="2">
    <citation type="journal article" date="2021" name="PeerJ">
        <title>Extensive microbial diversity within the chicken gut microbiome revealed by metagenomics and culture.</title>
        <authorList>
            <person name="Gilroy R."/>
            <person name="Ravi A."/>
            <person name="Getino M."/>
            <person name="Pursley I."/>
            <person name="Horton D.L."/>
            <person name="Alikhan N.F."/>
            <person name="Baker D."/>
            <person name="Gharbi K."/>
            <person name="Hall N."/>
            <person name="Watson M."/>
            <person name="Adriaenssens E.M."/>
            <person name="Foster-Nyarko E."/>
            <person name="Jarju S."/>
            <person name="Secka A."/>
            <person name="Antonio M."/>
            <person name="Oren A."/>
            <person name="Chaudhuri R.R."/>
            <person name="La Ragione R."/>
            <person name="Hildebrand F."/>
            <person name="Pallen M.J."/>
        </authorList>
    </citation>
    <scope>NUCLEOTIDE SEQUENCE</scope>
    <source>
        <strain evidence="5">CHK195-15760</strain>
    </source>
</reference>
<accession>A0A9D1M266</accession>
<dbReference type="SUPFAM" id="SSF52540">
    <property type="entry name" value="P-loop containing nucleoside triphosphate hydrolases"/>
    <property type="match status" value="1"/>
</dbReference>
<dbReference type="GO" id="GO:0015937">
    <property type="term" value="P:coenzyme A biosynthetic process"/>
    <property type="evidence" value="ECO:0007669"/>
    <property type="project" value="UniProtKB-UniRule"/>
</dbReference>
<dbReference type="Gene3D" id="3.40.50.300">
    <property type="entry name" value="P-loop containing nucleotide triphosphate hydrolases"/>
    <property type="match status" value="1"/>
</dbReference>
<keyword evidence="3 5" id="KW-0808">Transferase</keyword>
<keyword evidence="3" id="KW-0963">Cytoplasm</keyword>
<comment type="caution">
    <text evidence="5">The sequence shown here is derived from an EMBL/GenBank/DDBJ whole genome shotgun (WGS) entry which is preliminary data.</text>
</comment>
<protein>
    <recommendedName>
        <fullName evidence="3 4">Dephospho-CoA kinase</fullName>
        <ecNumber evidence="3 4">2.7.1.24</ecNumber>
    </recommendedName>
    <alternativeName>
        <fullName evidence="3">Dephosphocoenzyme A kinase</fullName>
    </alternativeName>
</protein>
<dbReference type="EC" id="2.7.1.24" evidence="3 4"/>
<keyword evidence="3" id="KW-0173">Coenzyme A biosynthesis</keyword>
<dbReference type="EMBL" id="DVNH01000048">
    <property type="protein sequence ID" value="HIU52224.1"/>
    <property type="molecule type" value="Genomic_DNA"/>
</dbReference>
<dbReference type="PROSITE" id="PS51219">
    <property type="entry name" value="DPCK"/>
    <property type="match status" value="1"/>
</dbReference>
<dbReference type="Proteomes" id="UP000824093">
    <property type="component" value="Unassembled WGS sequence"/>
</dbReference>
<comment type="pathway">
    <text evidence="3">Cofactor biosynthesis; coenzyme A biosynthesis; CoA from (R)-pantothenate: step 5/5.</text>
</comment>
<evidence type="ECO:0000313" key="5">
    <source>
        <dbReference type="EMBL" id="HIU52224.1"/>
    </source>
</evidence>
<gene>
    <name evidence="3" type="primary">coaE</name>
    <name evidence="5" type="ORF">IAB70_06410</name>
</gene>
<dbReference type="InterPro" id="IPR001977">
    <property type="entry name" value="Depp_CoAkinase"/>
</dbReference>
<dbReference type="GO" id="GO:0005524">
    <property type="term" value="F:ATP binding"/>
    <property type="evidence" value="ECO:0007669"/>
    <property type="project" value="UniProtKB-UniRule"/>
</dbReference>
<dbReference type="PANTHER" id="PTHR10695">
    <property type="entry name" value="DEPHOSPHO-COA KINASE-RELATED"/>
    <property type="match status" value="1"/>
</dbReference>
<organism evidence="5 6">
    <name type="scientific">Candidatus Merdicola faecigallinarum</name>
    <dbReference type="NCBI Taxonomy" id="2840862"/>
    <lineage>
        <taxon>Bacteria</taxon>
        <taxon>Bacillati</taxon>
        <taxon>Bacillota</taxon>
        <taxon>Clostridia</taxon>
        <taxon>Candidatus Merdicola</taxon>
    </lineage>
</organism>
<comment type="similarity">
    <text evidence="3">Belongs to the CoaE family.</text>
</comment>
<dbReference type="GO" id="GO:0004140">
    <property type="term" value="F:dephospho-CoA kinase activity"/>
    <property type="evidence" value="ECO:0007669"/>
    <property type="project" value="UniProtKB-UniRule"/>
</dbReference>
<dbReference type="AlphaFoldDB" id="A0A9D1M266"/>
<dbReference type="Pfam" id="PF01121">
    <property type="entry name" value="CoaE"/>
    <property type="match status" value="1"/>
</dbReference>
<keyword evidence="3 5" id="KW-0418">Kinase</keyword>
<comment type="function">
    <text evidence="3">Catalyzes the phosphorylation of the 3'-hydroxyl group of dephosphocoenzyme A to form coenzyme A.</text>
</comment>
<keyword evidence="1 3" id="KW-0547">Nucleotide-binding</keyword>
<dbReference type="InterPro" id="IPR027417">
    <property type="entry name" value="P-loop_NTPase"/>
</dbReference>
<dbReference type="CDD" id="cd02022">
    <property type="entry name" value="DPCK"/>
    <property type="match status" value="1"/>
</dbReference>
<evidence type="ECO:0000256" key="3">
    <source>
        <dbReference type="HAMAP-Rule" id="MF_00376"/>
    </source>
</evidence>
<reference evidence="5" key="1">
    <citation type="submission" date="2020-10" db="EMBL/GenBank/DDBJ databases">
        <authorList>
            <person name="Gilroy R."/>
        </authorList>
    </citation>
    <scope>NUCLEOTIDE SEQUENCE</scope>
    <source>
        <strain evidence="5">CHK195-15760</strain>
    </source>
</reference>